<name>A0AAV2S7U4_MEGNR</name>
<reference evidence="10 11" key="1">
    <citation type="submission" date="2024-05" db="EMBL/GenBank/DDBJ databases">
        <authorList>
            <person name="Wallberg A."/>
        </authorList>
    </citation>
    <scope>NUCLEOTIDE SEQUENCE [LARGE SCALE GENOMIC DNA]</scope>
</reference>
<keyword evidence="8" id="KW-0325">Glycoprotein</keyword>
<comment type="caution">
    <text evidence="9">Lacks conserved residue(s) required for the propagation of feature annotation.</text>
</comment>
<keyword evidence="4" id="KW-1133">Transmembrane helix</keyword>
<feature type="disulfide bond" evidence="9">
    <location>
        <begin position="38"/>
        <end position="53"/>
    </location>
</feature>
<dbReference type="AlphaFoldDB" id="A0AAV2S7U4"/>
<dbReference type="PRINTS" id="PR00261">
    <property type="entry name" value="LDLRECEPTOR"/>
</dbReference>
<evidence type="ECO:0000256" key="8">
    <source>
        <dbReference type="ARBA" id="ARBA00023180"/>
    </source>
</evidence>
<evidence type="ECO:0000256" key="1">
    <source>
        <dbReference type="ARBA" id="ARBA00004167"/>
    </source>
</evidence>
<comment type="subcellular location">
    <subcellularLocation>
        <location evidence="1">Membrane</location>
        <topology evidence="1">Single-pass membrane protein</topology>
    </subcellularLocation>
</comment>
<dbReference type="Gene3D" id="4.10.400.10">
    <property type="entry name" value="Low-density Lipoprotein Receptor"/>
    <property type="match status" value="4"/>
</dbReference>
<gene>
    <name evidence="10" type="ORF">MNOR_LOCUS33342</name>
</gene>
<dbReference type="GO" id="GO:0042562">
    <property type="term" value="F:hormone binding"/>
    <property type="evidence" value="ECO:0007669"/>
    <property type="project" value="TreeGrafter"/>
</dbReference>
<keyword evidence="6 9" id="KW-1015">Disulfide bond</keyword>
<evidence type="ECO:0000256" key="4">
    <source>
        <dbReference type="ARBA" id="ARBA00022989"/>
    </source>
</evidence>
<feature type="disulfide bond" evidence="9">
    <location>
        <begin position="84"/>
        <end position="99"/>
    </location>
</feature>
<dbReference type="GO" id="GO:0016324">
    <property type="term" value="C:apical plasma membrane"/>
    <property type="evidence" value="ECO:0007669"/>
    <property type="project" value="TreeGrafter"/>
</dbReference>
<protein>
    <submittedName>
        <fullName evidence="10">Uncharacterized protein</fullName>
    </submittedName>
</protein>
<evidence type="ECO:0000256" key="2">
    <source>
        <dbReference type="ARBA" id="ARBA00022692"/>
    </source>
</evidence>
<dbReference type="InterPro" id="IPR051221">
    <property type="entry name" value="LDLR-related"/>
</dbReference>
<dbReference type="InterPro" id="IPR023415">
    <property type="entry name" value="LDLR_class-A_CS"/>
</dbReference>
<evidence type="ECO:0000313" key="11">
    <source>
        <dbReference type="Proteomes" id="UP001497623"/>
    </source>
</evidence>
<dbReference type="PROSITE" id="PS01209">
    <property type="entry name" value="LDLRA_1"/>
    <property type="match status" value="3"/>
</dbReference>
<evidence type="ECO:0000256" key="5">
    <source>
        <dbReference type="ARBA" id="ARBA00023136"/>
    </source>
</evidence>
<evidence type="ECO:0000313" key="10">
    <source>
        <dbReference type="EMBL" id="CAL4166007.1"/>
    </source>
</evidence>
<dbReference type="Proteomes" id="UP001497623">
    <property type="component" value="Unassembled WGS sequence"/>
</dbReference>
<dbReference type="CDD" id="cd00112">
    <property type="entry name" value="LDLa"/>
    <property type="match status" value="4"/>
</dbReference>
<dbReference type="SUPFAM" id="SSF57424">
    <property type="entry name" value="LDL receptor-like module"/>
    <property type="match status" value="4"/>
</dbReference>
<feature type="disulfide bond" evidence="9">
    <location>
        <begin position="172"/>
        <end position="187"/>
    </location>
</feature>
<comment type="caution">
    <text evidence="10">The sequence shown here is derived from an EMBL/GenBank/DDBJ whole genome shotgun (WGS) entry which is preliminary data.</text>
</comment>
<dbReference type="GO" id="GO:0043235">
    <property type="term" value="C:receptor complex"/>
    <property type="evidence" value="ECO:0007669"/>
    <property type="project" value="TreeGrafter"/>
</dbReference>
<dbReference type="SMART" id="SM00192">
    <property type="entry name" value="LDLa"/>
    <property type="match status" value="4"/>
</dbReference>
<keyword evidence="2" id="KW-0812">Transmembrane</keyword>
<dbReference type="PROSITE" id="PS50068">
    <property type="entry name" value="LDLRA_2"/>
    <property type="match status" value="4"/>
</dbReference>
<keyword evidence="5" id="KW-0472">Membrane</keyword>
<keyword evidence="3" id="KW-0677">Repeat</keyword>
<accession>A0AAV2S7U4</accession>
<feature type="disulfide bond" evidence="9">
    <location>
        <begin position="129"/>
        <end position="144"/>
    </location>
</feature>
<dbReference type="InterPro" id="IPR036055">
    <property type="entry name" value="LDL_receptor-like_sf"/>
</dbReference>
<dbReference type="PANTHER" id="PTHR22722">
    <property type="entry name" value="LOW-DENSITY LIPOPROTEIN RECEPTOR-RELATED PROTEIN 2-RELATED"/>
    <property type="match status" value="1"/>
</dbReference>
<evidence type="ECO:0000256" key="7">
    <source>
        <dbReference type="ARBA" id="ARBA00023170"/>
    </source>
</evidence>
<evidence type="ECO:0000256" key="3">
    <source>
        <dbReference type="ARBA" id="ARBA00022737"/>
    </source>
</evidence>
<dbReference type="EMBL" id="CAXKWB010047833">
    <property type="protein sequence ID" value="CAL4166007.1"/>
    <property type="molecule type" value="Genomic_DNA"/>
</dbReference>
<feature type="non-terminal residue" evidence="10">
    <location>
        <position position="269"/>
    </location>
</feature>
<keyword evidence="7" id="KW-0675">Receptor</keyword>
<dbReference type="PANTHER" id="PTHR22722:SF14">
    <property type="entry name" value="MEGALIN, ISOFORM A"/>
    <property type="match status" value="1"/>
</dbReference>
<keyword evidence="11" id="KW-1185">Reference proteome</keyword>
<evidence type="ECO:0000256" key="6">
    <source>
        <dbReference type="ARBA" id="ARBA00023157"/>
    </source>
</evidence>
<organism evidence="10 11">
    <name type="scientific">Meganyctiphanes norvegica</name>
    <name type="common">Northern krill</name>
    <name type="synonym">Thysanopoda norvegica</name>
    <dbReference type="NCBI Taxonomy" id="48144"/>
    <lineage>
        <taxon>Eukaryota</taxon>
        <taxon>Metazoa</taxon>
        <taxon>Ecdysozoa</taxon>
        <taxon>Arthropoda</taxon>
        <taxon>Crustacea</taxon>
        <taxon>Multicrustacea</taxon>
        <taxon>Malacostraca</taxon>
        <taxon>Eumalacostraca</taxon>
        <taxon>Eucarida</taxon>
        <taxon>Euphausiacea</taxon>
        <taxon>Euphausiidae</taxon>
        <taxon>Meganyctiphanes</taxon>
    </lineage>
</organism>
<dbReference type="GO" id="GO:0006898">
    <property type="term" value="P:receptor-mediated endocytosis"/>
    <property type="evidence" value="ECO:0007669"/>
    <property type="project" value="TreeGrafter"/>
</dbReference>
<proteinExistence type="predicted"/>
<dbReference type="Pfam" id="PF00057">
    <property type="entry name" value="Ldl_recept_a"/>
    <property type="match status" value="4"/>
</dbReference>
<evidence type="ECO:0000256" key="9">
    <source>
        <dbReference type="PROSITE-ProRule" id="PRU00124"/>
    </source>
</evidence>
<sequence length="269" mass="30612">MFPQAVLARASFSAKTCPFEEFECQDDIGNCIRESWRCDGDEDCSDGSDEKDCFNNLQSDPECSFGEFMCLDGSHRCIRKSWRCDGENDCSDSSDEKNCHSNKVFYAGCPSGMFMCQDSERCISGSWRCDGEYDCKDGSDEKKCFTTNMNCPSEEFMCKDGSGRCIRDSWRCDGEDDCIDGSDEKNCYVTETTQRVNNSNGEFQIYEDLRNIVEKNTDQQKMDRSHIFSACSSDIRQTFSECLDKCMDLSCLFQELVNYKSACKSGIKQ</sequence>
<dbReference type="InterPro" id="IPR002172">
    <property type="entry name" value="LDrepeatLR_classA_rpt"/>
</dbReference>